<name>A0A2N6KFU0_9CYAN</name>
<organism evidence="1 2">
    <name type="scientific">Fischerella thermalis CCMEE 5268</name>
    <dbReference type="NCBI Taxonomy" id="2019662"/>
    <lineage>
        <taxon>Bacteria</taxon>
        <taxon>Bacillati</taxon>
        <taxon>Cyanobacteriota</taxon>
        <taxon>Cyanophyceae</taxon>
        <taxon>Nostocales</taxon>
        <taxon>Hapalosiphonaceae</taxon>
        <taxon>Fischerella</taxon>
    </lineage>
</organism>
<comment type="caution">
    <text evidence="1">The sequence shown here is derived from an EMBL/GenBank/DDBJ whole genome shotgun (WGS) entry which is preliminary data.</text>
</comment>
<dbReference type="EMBL" id="NMQA01000139">
    <property type="protein sequence ID" value="PLZ98062.1"/>
    <property type="molecule type" value="Genomic_DNA"/>
</dbReference>
<accession>A0A2N6KFU0</accession>
<dbReference type="Proteomes" id="UP000235025">
    <property type="component" value="Unassembled WGS sequence"/>
</dbReference>
<evidence type="ECO:0000313" key="2">
    <source>
        <dbReference type="Proteomes" id="UP000235025"/>
    </source>
</evidence>
<dbReference type="AlphaFoldDB" id="A0A2N6KFU0"/>
<protein>
    <submittedName>
        <fullName evidence="1">Uncharacterized protein</fullName>
    </submittedName>
</protein>
<proteinExistence type="predicted"/>
<dbReference type="RefSeq" id="WP_102172976.1">
    <property type="nucleotide sequence ID" value="NZ_NMQA01000139.1"/>
</dbReference>
<reference evidence="1 2" key="1">
    <citation type="submission" date="2017-07" db="EMBL/GenBank/DDBJ databases">
        <title>Genomes of Fischerella (Mastigocladus) sp. strains.</title>
        <authorList>
            <person name="Miller S.R."/>
        </authorList>
    </citation>
    <scope>NUCLEOTIDE SEQUENCE [LARGE SCALE GENOMIC DNA]</scope>
    <source>
        <strain evidence="1 2">CCMEE 5268</strain>
    </source>
</reference>
<sequence>MQKRNLIYILLTLVLLGILGFSYVSQRSPLITCQQPEFIPTSTSNKFYIHPDKIVVEPWRGRHHVYAIFMLPSGYINDHFLKVTIEGIDSICGFVTYLGHNSAEGINAKPGYYLSKGWLQTRMALWLIVQGKYKQLKQPHNWILGYTKKQYKAG</sequence>
<evidence type="ECO:0000313" key="1">
    <source>
        <dbReference type="EMBL" id="PLZ98062.1"/>
    </source>
</evidence>
<gene>
    <name evidence="1" type="ORF">CEN50_12785</name>
</gene>